<feature type="binding site" evidence="9">
    <location>
        <position position="37"/>
    </location>
    <ligand>
        <name>NADPH</name>
        <dbReference type="ChEBI" id="CHEBI:57783"/>
    </ligand>
</feature>
<dbReference type="NCBIfam" id="NF000940">
    <property type="entry name" value="PRK00094.1-2"/>
    <property type="match status" value="1"/>
</dbReference>
<keyword evidence="9" id="KW-0963">Cytoplasm</keyword>
<comment type="pathway">
    <text evidence="9">Membrane lipid metabolism; glycerophospholipid metabolism.</text>
</comment>
<dbReference type="PROSITE" id="PS00957">
    <property type="entry name" value="NAD_G3PDH"/>
    <property type="match status" value="1"/>
</dbReference>
<dbReference type="Pfam" id="PF07479">
    <property type="entry name" value="NAD_Gly3P_dh_C"/>
    <property type="match status" value="1"/>
</dbReference>
<comment type="catalytic activity">
    <reaction evidence="9">
        <text>sn-glycerol 3-phosphate + NAD(+) = dihydroxyacetone phosphate + NADH + H(+)</text>
        <dbReference type="Rhea" id="RHEA:11092"/>
        <dbReference type="ChEBI" id="CHEBI:15378"/>
        <dbReference type="ChEBI" id="CHEBI:57540"/>
        <dbReference type="ChEBI" id="CHEBI:57597"/>
        <dbReference type="ChEBI" id="CHEBI:57642"/>
        <dbReference type="ChEBI" id="CHEBI:57945"/>
        <dbReference type="EC" id="1.1.1.94"/>
    </reaction>
</comment>
<dbReference type="PANTHER" id="PTHR11728">
    <property type="entry name" value="GLYCEROL-3-PHOSPHATE DEHYDROGENASE"/>
    <property type="match status" value="1"/>
</dbReference>
<feature type="binding site" evidence="12">
    <location>
        <position position="268"/>
    </location>
    <ligand>
        <name>NAD(+)</name>
        <dbReference type="ChEBI" id="CHEBI:57540"/>
    </ligand>
</feature>
<dbReference type="InterPro" id="IPR013328">
    <property type="entry name" value="6PGD_dom2"/>
</dbReference>
<feature type="binding site" evidence="9">
    <location>
        <position position="17"/>
    </location>
    <ligand>
        <name>NADPH</name>
        <dbReference type="ChEBI" id="CHEBI:57783"/>
    </ligand>
</feature>
<dbReference type="RefSeq" id="WP_171679380.1">
    <property type="nucleotide sequence ID" value="NZ_JABGBN010000001.1"/>
</dbReference>
<evidence type="ECO:0000256" key="9">
    <source>
        <dbReference type="HAMAP-Rule" id="MF_00394"/>
    </source>
</evidence>
<dbReference type="PIRSF" id="PIRSF000114">
    <property type="entry name" value="Glycerol-3-P_dh"/>
    <property type="match status" value="1"/>
</dbReference>
<feature type="domain" description="Glycerol-3-phosphate dehydrogenase NAD-dependent N-terminal" evidence="15">
    <location>
        <begin position="12"/>
        <end position="172"/>
    </location>
</feature>
<dbReference type="InterPro" id="IPR006168">
    <property type="entry name" value="G3P_DH_NAD-dep"/>
</dbReference>
<dbReference type="Proteomes" id="UP000537862">
    <property type="component" value="Unassembled WGS sequence"/>
</dbReference>
<dbReference type="Gene3D" id="3.40.50.720">
    <property type="entry name" value="NAD(P)-binding Rossmann-like Domain"/>
    <property type="match status" value="1"/>
</dbReference>
<dbReference type="NCBIfam" id="NF000942">
    <property type="entry name" value="PRK00094.1-4"/>
    <property type="match status" value="1"/>
</dbReference>
<dbReference type="Pfam" id="PF01210">
    <property type="entry name" value="NAD_Gly3P_dh_N"/>
    <property type="match status" value="1"/>
</dbReference>
<dbReference type="InterPro" id="IPR008927">
    <property type="entry name" value="6-PGluconate_DH-like_C_sf"/>
</dbReference>
<comment type="subcellular location">
    <subcellularLocation>
        <location evidence="9">Cytoplasm</location>
    </subcellularLocation>
</comment>
<dbReference type="GO" id="GO:0051287">
    <property type="term" value="F:NAD binding"/>
    <property type="evidence" value="ECO:0007669"/>
    <property type="project" value="InterPro"/>
</dbReference>
<dbReference type="InterPro" id="IPR011128">
    <property type="entry name" value="G3P_DH_NAD-dep_N"/>
</dbReference>
<dbReference type="GO" id="GO:0005829">
    <property type="term" value="C:cytosol"/>
    <property type="evidence" value="ECO:0007669"/>
    <property type="project" value="TreeGrafter"/>
</dbReference>
<dbReference type="EMBL" id="JABGBN010000001">
    <property type="protein sequence ID" value="NOL50678.1"/>
    <property type="molecule type" value="Genomic_DNA"/>
</dbReference>
<keyword evidence="18" id="KW-1185">Reference proteome</keyword>
<evidence type="ECO:0000256" key="5">
    <source>
        <dbReference type="ARBA" id="ARBA00023027"/>
    </source>
</evidence>
<feature type="binding site" evidence="9">
    <location>
        <position position="18"/>
    </location>
    <ligand>
        <name>NADPH</name>
        <dbReference type="ChEBI" id="CHEBI:57783"/>
    </ligand>
</feature>
<feature type="binding site" evidence="9">
    <location>
        <position position="269"/>
    </location>
    <ligand>
        <name>sn-glycerol 3-phosphate</name>
        <dbReference type="ChEBI" id="CHEBI:57597"/>
    </ligand>
</feature>
<evidence type="ECO:0000256" key="10">
    <source>
        <dbReference type="PIRSR" id="PIRSR000114-1"/>
    </source>
</evidence>
<dbReference type="FunFam" id="1.10.1040.10:FF:000001">
    <property type="entry name" value="Glycerol-3-phosphate dehydrogenase [NAD(P)+]"/>
    <property type="match status" value="1"/>
</dbReference>
<evidence type="ECO:0000256" key="8">
    <source>
        <dbReference type="ARBA" id="ARBA00023264"/>
    </source>
</evidence>
<comment type="function">
    <text evidence="9">Catalyzes the reduction of the glycolytic intermediate dihydroxyacetone phosphate (DHAP) to sn-glycerol 3-phosphate (G3P), the key precursor for phospholipid synthesis.</text>
</comment>
<dbReference type="PRINTS" id="PR00077">
    <property type="entry name" value="GPDHDRGNASE"/>
</dbReference>
<feature type="binding site" evidence="12">
    <location>
        <begin position="14"/>
        <end position="19"/>
    </location>
    <ligand>
        <name>NAD(+)</name>
        <dbReference type="ChEBI" id="CHEBI:57540"/>
    </ligand>
</feature>
<proteinExistence type="inferred from homology"/>
<dbReference type="GO" id="GO:0046168">
    <property type="term" value="P:glycerol-3-phosphate catabolic process"/>
    <property type="evidence" value="ECO:0007669"/>
    <property type="project" value="InterPro"/>
</dbReference>
<dbReference type="GO" id="GO:0005975">
    <property type="term" value="P:carbohydrate metabolic process"/>
    <property type="evidence" value="ECO:0007669"/>
    <property type="project" value="InterPro"/>
</dbReference>
<feature type="binding site" evidence="9">
    <location>
        <position position="268"/>
    </location>
    <ligand>
        <name>sn-glycerol 3-phosphate</name>
        <dbReference type="ChEBI" id="CHEBI:57597"/>
    </ligand>
</feature>
<dbReference type="GO" id="GO:0047952">
    <property type="term" value="F:glycerol-3-phosphate dehydrogenase [NAD(P)+] activity"/>
    <property type="evidence" value="ECO:0007669"/>
    <property type="project" value="UniProtKB-UniRule"/>
</dbReference>
<comment type="caution">
    <text evidence="17">The sequence shown here is derived from an EMBL/GenBank/DDBJ whole genome shotgun (WGS) entry which is preliminary data.</text>
</comment>
<accession>A0A849P508</accession>
<feature type="binding site" evidence="9">
    <location>
        <position position="293"/>
    </location>
    <ligand>
        <name>NADPH</name>
        <dbReference type="ChEBI" id="CHEBI:57783"/>
    </ligand>
</feature>
<feature type="binding site" evidence="11">
    <location>
        <position position="121"/>
    </location>
    <ligand>
        <name>substrate</name>
    </ligand>
</feature>
<feature type="binding site" evidence="12">
    <location>
        <position position="153"/>
    </location>
    <ligand>
        <name>NAD(+)</name>
        <dbReference type="ChEBI" id="CHEBI:57540"/>
    </ligand>
</feature>
<dbReference type="PANTHER" id="PTHR11728:SF1">
    <property type="entry name" value="GLYCEROL-3-PHOSPHATE DEHYDROGENASE [NAD(+)] 2, CHLOROPLASTIC"/>
    <property type="match status" value="1"/>
</dbReference>
<feature type="binding site" evidence="9">
    <location>
        <position position="149"/>
    </location>
    <ligand>
        <name>sn-glycerol 3-phosphate</name>
        <dbReference type="ChEBI" id="CHEBI:57597"/>
    </ligand>
</feature>
<keyword evidence="3 9" id="KW-0521">NADP</keyword>
<keyword evidence="5 9" id="KW-0520">NAD</keyword>
<evidence type="ECO:0000259" key="16">
    <source>
        <dbReference type="Pfam" id="PF07479"/>
    </source>
</evidence>
<dbReference type="GO" id="GO:0008654">
    <property type="term" value="P:phospholipid biosynthetic process"/>
    <property type="evidence" value="ECO:0007669"/>
    <property type="project" value="UniProtKB-KW"/>
</dbReference>
<dbReference type="HAMAP" id="MF_00394">
    <property type="entry name" value="NAD_Glyc3P_dehydrog"/>
    <property type="match status" value="1"/>
</dbReference>
<evidence type="ECO:0000256" key="11">
    <source>
        <dbReference type="PIRSR" id="PIRSR000114-2"/>
    </source>
</evidence>
<evidence type="ECO:0000256" key="12">
    <source>
        <dbReference type="PIRSR" id="PIRSR000114-3"/>
    </source>
</evidence>
<dbReference type="InterPro" id="IPR036291">
    <property type="entry name" value="NAD(P)-bd_dom_sf"/>
</dbReference>
<evidence type="ECO:0000256" key="6">
    <source>
        <dbReference type="ARBA" id="ARBA00023098"/>
    </source>
</evidence>
<dbReference type="EC" id="1.1.1.94" evidence="9"/>
<feature type="binding site" evidence="9">
    <location>
        <position position="121"/>
    </location>
    <ligand>
        <name>sn-glycerol 3-phosphate</name>
        <dbReference type="ChEBI" id="CHEBI:57597"/>
    </ligand>
</feature>
<feature type="binding site" evidence="9">
    <location>
        <position position="54"/>
    </location>
    <ligand>
        <name>NADPH</name>
        <dbReference type="ChEBI" id="CHEBI:57783"/>
    </ligand>
</feature>
<organism evidence="17 18">
    <name type="scientific">Pelistega suis</name>
    <dbReference type="NCBI Taxonomy" id="1631957"/>
    <lineage>
        <taxon>Bacteria</taxon>
        <taxon>Pseudomonadati</taxon>
        <taxon>Pseudomonadota</taxon>
        <taxon>Betaproteobacteria</taxon>
        <taxon>Burkholderiales</taxon>
        <taxon>Alcaligenaceae</taxon>
        <taxon>Pelistega</taxon>
    </lineage>
</organism>
<feature type="binding site" evidence="9">
    <location>
        <position position="153"/>
    </location>
    <ligand>
        <name>NADPH</name>
        <dbReference type="ChEBI" id="CHEBI:57783"/>
    </ligand>
</feature>
<evidence type="ECO:0000256" key="13">
    <source>
        <dbReference type="RuleBase" id="RU000437"/>
    </source>
</evidence>
<sequence>MTSTASTRKTLVIGAGSWGTALAATASLNSDTLLWCRHSEQADIINKTHYNPRYLSDCLLPDTLRATHRLDEAVTHLSQSPEQSLIILGVPVAGMVETCTQWFQLLQAHNLSHIPIVWTCKGFAQDSAQLPHEIVQTHSQFPHIGVLSGPSFAREVVQQLPVALTIASHSQHTLDTTTQILHSHFCRIYQSDDVIGVEVGGALKNIIAIACGIADGLSLGHNARAALITRGLAEITRLGTAMGGIPTTFAGLTGLGDLVLTATGDLSRNRQVGLAIAQGKTLNEILASGMTAEGVRSARDTLKRAQSLHIEMPITEAICQVLFENMPARIAVQQLLTREAKQEIL</sequence>
<dbReference type="UniPathway" id="UPA00940"/>
<feature type="binding site" evidence="9">
    <location>
        <position position="257"/>
    </location>
    <ligand>
        <name>sn-glycerol 3-phosphate</name>
        <dbReference type="ChEBI" id="CHEBI:57597"/>
    </ligand>
</feature>
<keyword evidence="4 9" id="KW-0560">Oxidoreductase</keyword>
<evidence type="ECO:0000256" key="1">
    <source>
        <dbReference type="ARBA" id="ARBA00011009"/>
    </source>
</evidence>
<gene>
    <name evidence="9" type="primary">gpsA</name>
    <name evidence="17" type="ORF">HKX39_00610</name>
</gene>
<dbReference type="Gene3D" id="1.10.1040.10">
    <property type="entry name" value="N-(1-d-carboxylethyl)-l-norvaline Dehydrogenase, domain 2"/>
    <property type="match status" value="1"/>
</dbReference>
<feature type="domain" description="Glycerol-3-phosphate dehydrogenase NAD-dependent C-terminal" evidence="16">
    <location>
        <begin position="193"/>
        <end position="332"/>
    </location>
</feature>
<feature type="binding site" evidence="11">
    <location>
        <begin position="268"/>
        <end position="269"/>
    </location>
    <ligand>
        <name>substrate</name>
    </ligand>
</feature>
<evidence type="ECO:0000256" key="7">
    <source>
        <dbReference type="ARBA" id="ARBA00023209"/>
    </source>
</evidence>
<feature type="binding site" evidence="9">
    <location>
        <position position="121"/>
    </location>
    <ligand>
        <name>NADPH</name>
        <dbReference type="ChEBI" id="CHEBI:57783"/>
    </ligand>
</feature>
<dbReference type="GO" id="GO:0046167">
    <property type="term" value="P:glycerol-3-phosphate biosynthetic process"/>
    <property type="evidence" value="ECO:0007669"/>
    <property type="project" value="UniProtKB-UniRule"/>
</dbReference>
<feature type="binding site" evidence="9">
    <location>
        <position position="204"/>
    </location>
    <ligand>
        <name>sn-glycerol 3-phosphate</name>
        <dbReference type="ChEBI" id="CHEBI:57597"/>
    </ligand>
</feature>
<dbReference type="AlphaFoldDB" id="A0A849P508"/>
<keyword evidence="6 9" id="KW-0443">Lipid metabolism</keyword>
<evidence type="ECO:0000256" key="2">
    <source>
        <dbReference type="ARBA" id="ARBA00022516"/>
    </source>
</evidence>
<feature type="binding site" evidence="9">
    <location>
        <position position="268"/>
    </location>
    <ligand>
        <name>NADPH</name>
        <dbReference type="ChEBI" id="CHEBI:57783"/>
    </ligand>
</feature>
<name>A0A849P508_9BURK</name>
<comment type="catalytic activity">
    <reaction evidence="9 14">
        <text>sn-glycerol 3-phosphate + NADP(+) = dihydroxyacetone phosphate + NADPH + H(+)</text>
        <dbReference type="Rhea" id="RHEA:11096"/>
        <dbReference type="ChEBI" id="CHEBI:15378"/>
        <dbReference type="ChEBI" id="CHEBI:57597"/>
        <dbReference type="ChEBI" id="CHEBI:57642"/>
        <dbReference type="ChEBI" id="CHEBI:57783"/>
        <dbReference type="ChEBI" id="CHEBI:58349"/>
        <dbReference type="EC" id="1.1.1.94"/>
    </reaction>
</comment>
<feature type="binding site" evidence="9">
    <location>
        <position position="151"/>
    </location>
    <ligand>
        <name>sn-glycerol 3-phosphate</name>
        <dbReference type="ChEBI" id="CHEBI:57597"/>
    </ligand>
</feature>
<dbReference type="InterPro" id="IPR006109">
    <property type="entry name" value="G3P_DH_NAD-dep_C"/>
</dbReference>
<keyword evidence="9" id="KW-0547">Nucleotide-binding</keyword>
<keyword evidence="2 9" id="KW-0444">Lipid biosynthesis</keyword>
<feature type="binding site" evidence="9">
    <location>
        <position position="267"/>
    </location>
    <ligand>
        <name>sn-glycerol 3-phosphate</name>
        <dbReference type="ChEBI" id="CHEBI:57597"/>
    </ligand>
</feature>
<keyword evidence="8 9" id="KW-1208">Phospholipid metabolism</keyword>
<evidence type="ECO:0000256" key="14">
    <source>
        <dbReference type="RuleBase" id="RU000439"/>
    </source>
</evidence>
<feature type="binding site" evidence="9">
    <location>
        <position position="38"/>
    </location>
    <ligand>
        <name>NADPH</name>
        <dbReference type="ChEBI" id="CHEBI:57783"/>
    </ligand>
</feature>
<evidence type="ECO:0000259" key="15">
    <source>
        <dbReference type="Pfam" id="PF01210"/>
    </source>
</evidence>
<dbReference type="SUPFAM" id="SSF51735">
    <property type="entry name" value="NAD(P)-binding Rossmann-fold domains"/>
    <property type="match status" value="1"/>
</dbReference>
<dbReference type="GO" id="GO:0006650">
    <property type="term" value="P:glycerophospholipid metabolic process"/>
    <property type="evidence" value="ECO:0007669"/>
    <property type="project" value="UniProtKB-UniRule"/>
</dbReference>
<dbReference type="SUPFAM" id="SSF48179">
    <property type="entry name" value="6-phosphogluconate dehydrogenase C-terminal domain-like"/>
    <property type="match status" value="1"/>
</dbReference>
<evidence type="ECO:0000256" key="3">
    <source>
        <dbReference type="ARBA" id="ARBA00022857"/>
    </source>
</evidence>
<evidence type="ECO:0000313" key="18">
    <source>
        <dbReference type="Proteomes" id="UP000537862"/>
    </source>
</evidence>
<keyword evidence="7 9" id="KW-0594">Phospholipid biosynthesis</keyword>
<evidence type="ECO:0000256" key="4">
    <source>
        <dbReference type="ARBA" id="ARBA00023002"/>
    </source>
</evidence>
<evidence type="ECO:0000313" key="17">
    <source>
        <dbReference type="EMBL" id="NOL50678.1"/>
    </source>
</evidence>
<feature type="active site" description="Proton acceptor" evidence="9 10">
    <location>
        <position position="204"/>
    </location>
</feature>
<reference evidence="17 18" key="1">
    <citation type="submission" date="2020-05" db="EMBL/GenBank/DDBJ databases">
        <authorList>
            <person name="Niu N."/>
        </authorList>
    </citation>
    <scope>NUCLEOTIDE SEQUENCE [LARGE SCALE GENOMIC DNA]</scope>
    <source>
        <strain evidence="17 18">3340-03</strain>
    </source>
</reference>
<comment type="caution">
    <text evidence="9">Lacks conserved residue(s) required for the propagation of feature annotation.</text>
</comment>
<protein>
    <recommendedName>
        <fullName evidence="9">Glycerol-3-phosphate dehydrogenase [NAD(P)+]</fullName>
        <ecNumber evidence="9">1.1.1.94</ecNumber>
    </recommendedName>
    <alternativeName>
        <fullName evidence="9">NAD(P)(+)-dependent glycerol-3-phosphate dehydrogenase</fullName>
    </alternativeName>
    <alternativeName>
        <fullName evidence="9">NAD(P)H-dependent dihydroxyacetone-phosphate reductase</fullName>
    </alternativeName>
</protein>
<comment type="similarity">
    <text evidence="1 9 13">Belongs to the NAD-dependent glycerol-3-phosphate dehydrogenase family.</text>
</comment>